<dbReference type="Proteomes" id="UP000322000">
    <property type="component" value="Chromosome 2"/>
</dbReference>
<dbReference type="AlphaFoldDB" id="A0A7E5WBT3"/>
<dbReference type="PANTHER" id="PTHR11012">
    <property type="entry name" value="PROTEIN KINASE-LIKE DOMAIN-CONTAINING"/>
    <property type="match status" value="1"/>
</dbReference>
<accession>A0A7E5WBT3</accession>
<gene>
    <name evidence="2" type="primary">LOC113501239</name>
</gene>
<dbReference type="OrthoDB" id="191037at2759"/>
<dbReference type="SUPFAM" id="SSF56112">
    <property type="entry name" value="Protein kinase-like (PK-like)"/>
    <property type="match status" value="1"/>
</dbReference>
<dbReference type="InterPro" id="IPR004119">
    <property type="entry name" value="EcKL"/>
</dbReference>
<proteinExistence type="predicted"/>
<dbReference type="InParanoid" id="A0A7E5WBT3"/>
<evidence type="ECO:0000313" key="1">
    <source>
        <dbReference type="Proteomes" id="UP000322000"/>
    </source>
</evidence>
<dbReference type="Pfam" id="PF02958">
    <property type="entry name" value="EcKL"/>
    <property type="match status" value="1"/>
</dbReference>
<organism evidence="1 2">
    <name type="scientific">Trichoplusia ni</name>
    <name type="common">Cabbage looper</name>
    <dbReference type="NCBI Taxonomy" id="7111"/>
    <lineage>
        <taxon>Eukaryota</taxon>
        <taxon>Metazoa</taxon>
        <taxon>Ecdysozoa</taxon>
        <taxon>Arthropoda</taxon>
        <taxon>Hexapoda</taxon>
        <taxon>Insecta</taxon>
        <taxon>Pterygota</taxon>
        <taxon>Neoptera</taxon>
        <taxon>Endopterygota</taxon>
        <taxon>Lepidoptera</taxon>
        <taxon>Glossata</taxon>
        <taxon>Ditrysia</taxon>
        <taxon>Noctuoidea</taxon>
        <taxon>Noctuidae</taxon>
        <taxon>Plusiinae</taxon>
        <taxon>Trichoplusia</taxon>
    </lineage>
</organism>
<protein>
    <submittedName>
        <fullName evidence="2">Uncharacterized protein LOC113501239</fullName>
    </submittedName>
</protein>
<dbReference type="KEGG" id="tnl:113501239"/>
<evidence type="ECO:0000313" key="2">
    <source>
        <dbReference type="RefSeq" id="XP_026738124.1"/>
    </source>
</evidence>
<dbReference type="RefSeq" id="XP_026738124.1">
    <property type="nucleotide sequence ID" value="XM_026882323.1"/>
</dbReference>
<dbReference type="GeneID" id="113501239"/>
<keyword evidence="1" id="KW-1185">Reference proteome</keyword>
<sequence>MEHKEQNLRNLLNKIAAEQGFANHELIINDISSGGANYTSQLYTAIIREQNKDDLHLFAKVAILPAKLTKQMDISVFATEQLAYTNIFKTFAAFEAENDVPEEYRLKITKYYGYYDGENEEILVLDNLLAQGYSPFDRFQSIDWEYASSAVRDLARFHALSLGYSEVYPEEFQKIVAKIFMDLSGVDFDSVFGATIKTALKTVQPKYKKSLENILNTYLDNNFTLVKPASFRPVIVHGDFRGSNLLHRVHPATMQLANL</sequence>
<name>A0A7E5WBT3_TRINI</name>
<reference evidence="2" key="1">
    <citation type="submission" date="2025-08" db="UniProtKB">
        <authorList>
            <consortium name="RefSeq"/>
        </authorList>
    </citation>
    <scope>IDENTIFICATION</scope>
</reference>
<dbReference type="InterPro" id="IPR011009">
    <property type="entry name" value="Kinase-like_dom_sf"/>
</dbReference>
<dbReference type="PANTHER" id="PTHR11012:SF30">
    <property type="entry name" value="PROTEIN KINASE-LIKE DOMAIN-CONTAINING"/>
    <property type="match status" value="1"/>
</dbReference>